<gene>
    <name evidence="1" type="ORF">S03H2_64881</name>
</gene>
<evidence type="ECO:0008006" key="2">
    <source>
        <dbReference type="Google" id="ProtNLM"/>
    </source>
</evidence>
<accession>X1JL46</accession>
<dbReference type="AlphaFoldDB" id="X1JL46"/>
<organism evidence="1">
    <name type="scientific">marine sediment metagenome</name>
    <dbReference type="NCBI Taxonomy" id="412755"/>
    <lineage>
        <taxon>unclassified sequences</taxon>
        <taxon>metagenomes</taxon>
        <taxon>ecological metagenomes</taxon>
    </lineage>
</organism>
<comment type="caution">
    <text evidence="1">The sequence shown here is derived from an EMBL/GenBank/DDBJ whole genome shotgun (WGS) entry which is preliminary data.</text>
</comment>
<sequence length="89" mass="10006">MKGYRAAVGPPDKYDIIGALQFRIMVAEGLRDSHTLLDIGCGSLRGGRLFLVYLRPSRYFGIEPQHHLVYDGIQAEIGESIWAVKKPEF</sequence>
<feature type="non-terminal residue" evidence="1">
    <location>
        <position position="89"/>
    </location>
</feature>
<evidence type="ECO:0000313" key="1">
    <source>
        <dbReference type="EMBL" id="GAH82205.1"/>
    </source>
</evidence>
<proteinExistence type="predicted"/>
<name>X1JL46_9ZZZZ</name>
<protein>
    <recommendedName>
        <fullName evidence="2">Class I SAM-dependent methyltransferase</fullName>
    </recommendedName>
</protein>
<dbReference type="EMBL" id="BARU01042194">
    <property type="protein sequence ID" value="GAH82205.1"/>
    <property type="molecule type" value="Genomic_DNA"/>
</dbReference>
<reference evidence="1" key="1">
    <citation type="journal article" date="2014" name="Front. Microbiol.">
        <title>High frequency of phylogenetically diverse reductive dehalogenase-homologous genes in deep subseafloor sedimentary metagenomes.</title>
        <authorList>
            <person name="Kawai M."/>
            <person name="Futagami T."/>
            <person name="Toyoda A."/>
            <person name="Takaki Y."/>
            <person name="Nishi S."/>
            <person name="Hori S."/>
            <person name="Arai W."/>
            <person name="Tsubouchi T."/>
            <person name="Morono Y."/>
            <person name="Uchiyama I."/>
            <person name="Ito T."/>
            <person name="Fujiyama A."/>
            <person name="Inagaki F."/>
            <person name="Takami H."/>
        </authorList>
    </citation>
    <scope>NUCLEOTIDE SEQUENCE</scope>
    <source>
        <strain evidence="1">Expedition CK06-06</strain>
    </source>
</reference>